<sequence>MASDNNCLSNYPSQSENNKLALFQMWVRYLFIVSFDKIVCKLMNAFFHFLHYLWNFNRKILQ</sequence>
<dbReference type="EMBL" id="GGEC01010957">
    <property type="protein sequence ID" value="MBW91440.1"/>
    <property type="molecule type" value="Transcribed_RNA"/>
</dbReference>
<name>A0A2P2JDA7_RHIMU</name>
<dbReference type="AlphaFoldDB" id="A0A2P2JDA7"/>
<protein>
    <submittedName>
        <fullName evidence="1">Uncharacterized protein</fullName>
    </submittedName>
</protein>
<organism evidence="1">
    <name type="scientific">Rhizophora mucronata</name>
    <name type="common">Asiatic mangrove</name>
    <dbReference type="NCBI Taxonomy" id="61149"/>
    <lineage>
        <taxon>Eukaryota</taxon>
        <taxon>Viridiplantae</taxon>
        <taxon>Streptophyta</taxon>
        <taxon>Embryophyta</taxon>
        <taxon>Tracheophyta</taxon>
        <taxon>Spermatophyta</taxon>
        <taxon>Magnoliopsida</taxon>
        <taxon>eudicotyledons</taxon>
        <taxon>Gunneridae</taxon>
        <taxon>Pentapetalae</taxon>
        <taxon>rosids</taxon>
        <taxon>fabids</taxon>
        <taxon>Malpighiales</taxon>
        <taxon>Rhizophoraceae</taxon>
        <taxon>Rhizophora</taxon>
    </lineage>
</organism>
<evidence type="ECO:0000313" key="1">
    <source>
        <dbReference type="EMBL" id="MBW91440.1"/>
    </source>
</evidence>
<proteinExistence type="predicted"/>
<reference evidence="1" key="1">
    <citation type="submission" date="2018-02" db="EMBL/GenBank/DDBJ databases">
        <title>Rhizophora mucronata_Transcriptome.</title>
        <authorList>
            <person name="Meera S.P."/>
            <person name="Sreeshan A."/>
            <person name="Augustine A."/>
        </authorList>
    </citation>
    <scope>NUCLEOTIDE SEQUENCE</scope>
    <source>
        <tissue evidence="1">Leaf</tissue>
    </source>
</reference>
<accession>A0A2P2JDA7</accession>